<evidence type="ECO:0000313" key="1">
    <source>
        <dbReference type="EMBL" id="KUM55728.1"/>
    </source>
</evidence>
<accession>A0A117NK94</accession>
<reference evidence="1 2" key="1">
    <citation type="submission" date="2015-10" db="EMBL/GenBank/DDBJ databases">
        <title>Genome sequencing of Penicillium freii.</title>
        <authorList>
            <person name="Nguyen H.D."/>
            <person name="Visagie C.M."/>
            <person name="Seifert K.A."/>
        </authorList>
    </citation>
    <scope>NUCLEOTIDE SEQUENCE [LARGE SCALE GENOMIC DNA]</scope>
    <source>
        <strain evidence="1 2">DAOM 242723</strain>
    </source>
</reference>
<name>A0A117NK94_PENFR</name>
<comment type="caution">
    <text evidence="1">The sequence shown here is derived from an EMBL/GenBank/DDBJ whole genome shotgun (WGS) entry which is preliminary data.</text>
</comment>
<evidence type="ECO:0000313" key="2">
    <source>
        <dbReference type="Proteomes" id="UP000055045"/>
    </source>
</evidence>
<dbReference type="Proteomes" id="UP000055045">
    <property type="component" value="Unassembled WGS sequence"/>
</dbReference>
<keyword evidence="2" id="KW-1185">Reference proteome</keyword>
<organism evidence="1 2">
    <name type="scientific">Penicillium freii</name>
    <dbReference type="NCBI Taxonomy" id="48697"/>
    <lineage>
        <taxon>Eukaryota</taxon>
        <taxon>Fungi</taxon>
        <taxon>Dikarya</taxon>
        <taxon>Ascomycota</taxon>
        <taxon>Pezizomycotina</taxon>
        <taxon>Eurotiomycetes</taxon>
        <taxon>Eurotiomycetidae</taxon>
        <taxon>Eurotiales</taxon>
        <taxon>Aspergillaceae</taxon>
        <taxon>Penicillium</taxon>
    </lineage>
</organism>
<dbReference type="AlphaFoldDB" id="A0A117NK94"/>
<proteinExistence type="predicted"/>
<feature type="non-terminal residue" evidence="1">
    <location>
        <position position="1"/>
    </location>
</feature>
<dbReference type="EMBL" id="LLXE01000668">
    <property type="protein sequence ID" value="KUM55728.1"/>
    <property type="molecule type" value="Genomic_DNA"/>
</dbReference>
<protein>
    <submittedName>
        <fullName evidence="1">Uncharacterized protein</fullName>
    </submittedName>
</protein>
<sequence length="20" mass="2293">QPIWWVGLGWAMGFVGYPEV</sequence>
<gene>
    <name evidence="1" type="ORF">ACN42_g11515</name>
</gene>